<sequence length="115" mass="12752">MGNLGLAVIVITILFAANHSTAIKKSNSRTTSFLQAGNNININSSMHDHYRLVEDDVAHAEFFLNLKMAMNSLSLLPVFNCGRGKSYTPCVPNLQNSKIVENCHPDNLYNRGCRK</sequence>
<comment type="caution">
    <text evidence="1">The sequence shown here is derived from an EMBL/GenBank/DDBJ whole genome shotgun (WGS) entry which is preliminary data.</text>
</comment>
<gene>
    <name evidence="1" type="ORF">OWV82_020813</name>
</gene>
<name>A0ACC1X9A2_MELAZ</name>
<keyword evidence="2" id="KW-1185">Reference proteome</keyword>
<protein>
    <submittedName>
        <fullName evidence="1">Uncharacterized protein</fullName>
    </submittedName>
</protein>
<proteinExistence type="predicted"/>
<evidence type="ECO:0000313" key="1">
    <source>
        <dbReference type="EMBL" id="KAJ4707269.1"/>
    </source>
</evidence>
<evidence type="ECO:0000313" key="2">
    <source>
        <dbReference type="Proteomes" id="UP001164539"/>
    </source>
</evidence>
<accession>A0ACC1X9A2</accession>
<reference evidence="1 2" key="1">
    <citation type="journal article" date="2023" name="Science">
        <title>Complex scaffold remodeling in plant triterpene biosynthesis.</title>
        <authorList>
            <person name="De La Pena R."/>
            <person name="Hodgson H."/>
            <person name="Liu J.C."/>
            <person name="Stephenson M.J."/>
            <person name="Martin A.C."/>
            <person name="Owen C."/>
            <person name="Harkess A."/>
            <person name="Leebens-Mack J."/>
            <person name="Jimenez L.E."/>
            <person name="Osbourn A."/>
            <person name="Sattely E.S."/>
        </authorList>
    </citation>
    <scope>NUCLEOTIDE SEQUENCE [LARGE SCALE GENOMIC DNA]</scope>
    <source>
        <strain evidence="2">cv. JPN11</strain>
        <tissue evidence="1">Leaf</tissue>
    </source>
</reference>
<dbReference type="EMBL" id="CM051404">
    <property type="protein sequence ID" value="KAJ4707269.1"/>
    <property type="molecule type" value="Genomic_DNA"/>
</dbReference>
<dbReference type="Proteomes" id="UP001164539">
    <property type="component" value="Chromosome 11"/>
</dbReference>
<organism evidence="1 2">
    <name type="scientific">Melia azedarach</name>
    <name type="common">Chinaberry tree</name>
    <dbReference type="NCBI Taxonomy" id="155640"/>
    <lineage>
        <taxon>Eukaryota</taxon>
        <taxon>Viridiplantae</taxon>
        <taxon>Streptophyta</taxon>
        <taxon>Embryophyta</taxon>
        <taxon>Tracheophyta</taxon>
        <taxon>Spermatophyta</taxon>
        <taxon>Magnoliopsida</taxon>
        <taxon>eudicotyledons</taxon>
        <taxon>Gunneridae</taxon>
        <taxon>Pentapetalae</taxon>
        <taxon>rosids</taxon>
        <taxon>malvids</taxon>
        <taxon>Sapindales</taxon>
        <taxon>Meliaceae</taxon>
        <taxon>Melia</taxon>
    </lineage>
</organism>